<feature type="domain" description="Acyl-CoA dehydrogenase/oxidase N-terminal" evidence="20">
    <location>
        <begin position="79"/>
        <end position="184"/>
    </location>
</feature>
<dbReference type="InterPro" id="IPR036250">
    <property type="entry name" value="AcylCo_DH-like_C"/>
</dbReference>
<gene>
    <name evidence="23" type="primary">LOC100900776</name>
</gene>
<keyword evidence="6" id="KW-0999">Mitochondrion inner membrane</keyword>
<dbReference type="RefSeq" id="XP_003742603.1">
    <property type="nucleotide sequence ID" value="XM_003742555.2"/>
</dbReference>
<evidence type="ECO:0000259" key="20">
    <source>
        <dbReference type="Pfam" id="PF02771"/>
    </source>
</evidence>
<evidence type="ECO:0000256" key="10">
    <source>
        <dbReference type="ARBA" id="ARBA00023002"/>
    </source>
</evidence>
<evidence type="ECO:0000256" key="11">
    <source>
        <dbReference type="ARBA" id="ARBA00023128"/>
    </source>
</evidence>
<accession>A0AAJ6QSP3</accession>
<dbReference type="InterPro" id="IPR046373">
    <property type="entry name" value="Acyl-CoA_Oxase/DH_mid-dom_sf"/>
</dbReference>
<dbReference type="Pfam" id="PF02771">
    <property type="entry name" value="Acyl-CoA_dh_N"/>
    <property type="match status" value="1"/>
</dbReference>
<keyword evidence="5 17" id="KW-0285">Flavoprotein</keyword>
<feature type="domain" description="Acyl-CoA oxidase/dehydrogenase middle" evidence="19">
    <location>
        <begin position="188"/>
        <end position="288"/>
    </location>
</feature>
<evidence type="ECO:0000256" key="16">
    <source>
        <dbReference type="ARBA" id="ARBA00049224"/>
    </source>
</evidence>
<evidence type="ECO:0000256" key="13">
    <source>
        <dbReference type="ARBA" id="ARBA00047916"/>
    </source>
</evidence>
<evidence type="ECO:0000259" key="19">
    <source>
        <dbReference type="Pfam" id="PF02770"/>
    </source>
</evidence>
<dbReference type="InterPro" id="IPR009075">
    <property type="entry name" value="AcylCo_DH/oxidase_C"/>
</dbReference>
<name>A0AAJ6QSP3_9ACAR</name>
<dbReference type="FunFam" id="1.20.140.10:FF:000008">
    <property type="entry name" value="acyl-CoA dehydrogenase family member 9, mitochondrial"/>
    <property type="match status" value="1"/>
</dbReference>
<dbReference type="PANTHER" id="PTHR43884">
    <property type="entry name" value="ACYL-COA DEHYDROGENASE"/>
    <property type="match status" value="1"/>
</dbReference>
<evidence type="ECO:0000256" key="8">
    <source>
        <dbReference type="ARBA" id="ARBA00022946"/>
    </source>
</evidence>
<sequence length="632" mass="69662">MLRICTGRQVFVRATCGRASAVVVLNTRESSTDNNPYMKLALGKVERKPFIKDLFVGNFDKRFLTFPEILDEDQVDSVETMHDTVLKFFTEKVDSNKLDETEVIPDDVMSGLRELGLFGQQVETEYGGLGLTATEYVRLNEAIGLDGALTTTLMAHNSIGIKGIIMYGTPEQKQKYLPRIASGEWVASFALTEPNSGSDAASISTSVRLSPDGKHYILNGQKLYITNGGFADVMTVFARNETLSEKLGKNKITAFIVEKSFPGISTGKPESKLGIKASNTVPVYFENVKVPIENVLHKPEDGFKVAVNILNTGRFGMGGALAGAARHGLNQTIQFVKQRVQFKRSISEFELVQKKLAQVACDIYACESMAYLTCAIVDNVKDADYPLEAACVKIFASEASLRIASELVQLHGGAGFLKSLPYERAFRDCRICMIFEGTNEILRMLIALVGVQHAGGHLKEMMKKWGSPLTNPGAALGKAYDRYCDKKDKPVLRFGLQSAVHPSLAAEARTLEYSAKRLQYVVELALQKHGKNIIEQQMLLERIADVVIDIFAMTAVLGRASRAHRVGTETAAHETMLAQGFCYDSSNRIKHNVDEILKGDADNSERYRNIAKTMCAKENYGATHPLLKALTN</sequence>
<dbReference type="Pfam" id="PF21343">
    <property type="entry name" value="ACAD9-ACADV_C"/>
    <property type="match status" value="1"/>
</dbReference>
<evidence type="ECO:0000256" key="12">
    <source>
        <dbReference type="ARBA" id="ARBA00023136"/>
    </source>
</evidence>
<reference evidence="23" key="1">
    <citation type="submission" date="2025-08" db="UniProtKB">
        <authorList>
            <consortium name="RefSeq"/>
        </authorList>
    </citation>
    <scope>IDENTIFICATION</scope>
</reference>
<dbReference type="InterPro" id="IPR006089">
    <property type="entry name" value="Acyl-CoA_DH_CS"/>
</dbReference>
<feature type="domain" description="ACAD9/ACADV-like C-terminal" evidence="21">
    <location>
        <begin position="502"/>
        <end position="619"/>
    </location>
</feature>
<dbReference type="FunFam" id="2.40.110.10:FF:000006">
    <property type="entry name" value="very long-chain specific acyl-CoA dehydrogenase, mitochondrial"/>
    <property type="match status" value="1"/>
</dbReference>
<evidence type="ECO:0000256" key="3">
    <source>
        <dbReference type="ARBA" id="ARBA00009347"/>
    </source>
</evidence>
<keyword evidence="11" id="KW-0496">Mitochondrion</keyword>
<evidence type="ECO:0000256" key="1">
    <source>
        <dbReference type="ARBA" id="ARBA00001974"/>
    </source>
</evidence>
<dbReference type="InterPro" id="IPR049448">
    <property type="entry name" value="ACAD9/ACADV-like_C"/>
</dbReference>
<dbReference type="GO" id="GO:0003995">
    <property type="term" value="F:acyl-CoA dehydrogenase activity"/>
    <property type="evidence" value="ECO:0007669"/>
    <property type="project" value="InterPro"/>
</dbReference>
<protein>
    <submittedName>
        <fullName evidence="23">Acyl-CoA dehydrogenase family member 9, mitochondrial</fullName>
    </submittedName>
</protein>
<comment type="catalytic activity">
    <reaction evidence="15">
        <text>eicosanoyl-CoA + oxidized [electron-transfer flavoprotein] + H(+) = (2E)-eicosenoyl-CoA + reduced [electron-transfer flavoprotein]</text>
        <dbReference type="Rhea" id="RHEA:47236"/>
        <dbReference type="Rhea" id="RHEA-COMP:10685"/>
        <dbReference type="Rhea" id="RHEA-COMP:10686"/>
        <dbReference type="ChEBI" id="CHEBI:15378"/>
        <dbReference type="ChEBI" id="CHEBI:57380"/>
        <dbReference type="ChEBI" id="CHEBI:57692"/>
        <dbReference type="ChEBI" id="CHEBI:58307"/>
        <dbReference type="ChEBI" id="CHEBI:74691"/>
    </reaction>
    <physiologicalReaction direction="left-to-right" evidence="15">
        <dbReference type="Rhea" id="RHEA:47237"/>
    </physiologicalReaction>
</comment>
<dbReference type="Gene3D" id="2.40.110.10">
    <property type="entry name" value="Butyryl-CoA Dehydrogenase, subunit A, domain 2"/>
    <property type="match status" value="1"/>
</dbReference>
<keyword evidence="8" id="KW-0809">Transit peptide</keyword>
<dbReference type="SUPFAM" id="SSF47203">
    <property type="entry name" value="Acyl-CoA dehydrogenase C-terminal domain-like"/>
    <property type="match status" value="2"/>
</dbReference>
<evidence type="ECO:0000256" key="6">
    <source>
        <dbReference type="ARBA" id="ARBA00022792"/>
    </source>
</evidence>
<keyword evidence="7 17" id="KW-0274">FAD</keyword>
<comment type="catalytic activity">
    <reaction evidence="14">
        <text>tetradecanoyl-CoA + oxidized [electron-transfer flavoprotein] + H(+) = (2E)-tetradecenoyl-CoA + reduced [electron-transfer flavoprotein]</text>
        <dbReference type="Rhea" id="RHEA:47316"/>
        <dbReference type="Rhea" id="RHEA-COMP:10685"/>
        <dbReference type="Rhea" id="RHEA-COMP:10686"/>
        <dbReference type="ChEBI" id="CHEBI:15378"/>
        <dbReference type="ChEBI" id="CHEBI:57385"/>
        <dbReference type="ChEBI" id="CHEBI:57692"/>
        <dbReference type="ChEBI" id="CHEBI:58307"/>
        <dbReference type="ChEBI" id="CHEBI:61405"/>
    </reaction>
    <physiologicalReaction direction="left-to-right" evidence="14">
        <dbReference type="Rhea" id="RHEA:47317"/>
    </physiologicalReaction>
</comment>
<dbReference type="PROSITE" id="PS00072">
    <property type="entry name" value="ACYL_COA_DH_1"/>
    <property type="match status" value="1"/>
</dbReference>
<evidence type="ECO:0000256" key="4">
    <source>
        <dbReference type="ARBA" id="ARBA00022553"/>
    </source>
</evidence>
<comment type="catalytic activity">
    <reaction evidence="13">
        <text>oxidized [electron-transfer flavoprotein] + hexadecanoyl-CoA + H(+) = (2E)-hexadecenoyl-CoA + reduced [electron-transfer flavoprotein]</text>
        <dbReference type="Rhea" id="RHEA:43448"/>
        <dbReference type="Rhea" id="RHEA-COMP:10685"/>
        <dbReference type="Rhea" id="RHEA-COMP:10686"/>
        <dbReference type="ChEBI" id="CHEBI:15378"/>
        <dbReference type="ChEBI" id="CHEBI:57379"/>
        <dbReference type="ChEBI" id="CHEBI:57692"/>
        <dbReference type="ChEBI" id="CHEBI:58307"/>
        <dbReference type="ChEBI" id="CHEBI:61526"/>
    </reaction>
    <physiologicalReaction direction="left-to-right" evidence="13">
        <dbReference type="Rhea" id="RHEA:43449"/>
    </physiologicalReaction>
</comment>
<dbReference type="Gene3D" id="1.20.140.10">
    <property type="entry name" value="Butyryl-CoA Dehydrogenase, subunit A, domain 3"/>
    <property type="match status" value="2"/>
</dbReference>
<keyword evidence="12" id="KW-0472">Membrane</keyword>
<dbReference type="InterPro" id="IPR013786">
    <property type="entry name" value="AcylCoA_DH/ox_N"/>
</dbReference>
<feature type="domain" description="Acyl-CoA dehydrogenase/oxidase C-terminal" evidence="18">
    <location>
        <begin position="301"/>
        <end position="447"/>
    </location>
</feature>
<comment type="cofactor">
    <cofactor evidence="1 17">
        <name>FAD</name>
        <dbReference type="ChEBI" id="CHEBI:57692"/>
    </cofactor>
</comment>
<keyword evidence="10 17" id="KW-0560">Oxidoreductase</keyword>
<organism evidence="22 23">
    <name type="scientific">Galendromus occidentalis</name>
    <name type="common">western predatory mite</name>
    <dbReference type="NCBI Taxonomy" id="34638"/>
    <lineage>
        <taxon>Eukaryota</taxon>
        <taxon>Metazoa</taxon>
        <taxon>Ecdysozoa</taxon>
        <taxon>Arthropoda</taxon>
        <taxon>Chelicerata</taxon>
        <taxon>Arachnida</taxon>
        <taxon>Acari</taxon>
        <taxon>Parasitiformes</taxon>
        <taxon>Mesostigmata</taxon>
        <taxon>Gamasina</taxon>
        <taxon>Phytoseioidea</taxon>
        <taxon>Phytoseiidae</taxon>
        <taxon>Typhlodrominae</taxon>
        <taxon>Galendromus</taxon>
    </lineage>
</organism>
<comment type="catalytic activity">
    <reaction evidence="16">
        <text>octadecanoyl-CoA + oxidized [electron-transfer flavoprotein] + H(+) = (2E)-octadecenoyl-CoA + reduced [electron-transfer flavoprotein]</text>
        <dbReference type="Rhea" id="RHEA:47240"/>
        <dbReference type="Rhea" id="RHEA-COMP:10685"/>
        <dbReference type="Rhea" id="RHEA-COMP:10686"/>
        <dbReference type="ChEBI" id="CHEBI:15378"/>
        <dbReference type="ChEBI" id="CHEBI:57394"/>
        <dbReference type="ChEBI" id="CHEBI:57692"/>
        <dbReference type="ChEBI" id="CHEBI:58307"/>
        <dbReference type="ChEBI" id="CHEBI:71412"/>
    </reaction>
    <physiologicalReaction direction="left-to-right" evidence="16">
        <dbReference type="Rhea" id="RHEA:47241"/>
    </physiologicalReaction>
</comment>
<dbReference type="GO" id="GO:0006631">
    <property type="term" value="P:fatty acid metabolic process"/>
    <property type="evidence" value="ECO:0007669"/>
    <property type="project" value="UniProtKB-ARBA"/>
</dbReference>
<dbReference type="SUPFAM" id="SSF56645">
    <property type="entry name" value="Acyl-CoA dehydrogenase NM domain-like"/>
    <property type="match status" value="1"/>
</dbReference>
<evidence type="ECO:0000256" key="5">
    <source>
        <dbReference type="ARBA" id="ARBA00022630"/>
    </source>
</evidence>
<evidence type="ECO:0000256" key="7">
    <source>
        <dbReference type="ARBA" id="ARBA00022827"/>
    </source>
</evidence>
<evidence type="ECO:0000313" key="22">
    <source>
        <dbReference type="Proteomes" id="UP000694867"/>
    </source>
</evidence>
<keyword evidence="4" id="KW-0597">Phosphoprotein</keyword>
<evidence type="ECO:0000256" key="14">
    <source>
        <dbReference type="ARBA" id="ARBA00049038"/>
    </source>
</evidence>
<dbReference type="Gene3D" id="1.10.540.10">
    <property type="entry name" value="Acyl-CoA dehydrogenase/oxidase, N-terminal domain"/>
    <property type="match status" value="1"/>
</dbReference>
<dbReference type="PANTHER" id="PTHR43884:SF9">
    <property type="entry name" value="COMPLEX I ASSEMBLY FACTOR ACAD9, MITOCHONDRIAL"/>
    <property type="match status" value="1"/>
</dbReference>
<dbReference type="GO" id="GO:0050660">
    <property type="term" value="F:flavin adenine dinucleotide binding"/>
    <property type="evidence" value="ECO:0007669"/>
    <property type="project" value="InterPro"/>
</dbReference>
<comment type="subcellular location">
    <subcellularLocation>
        <location evidence="2">Mitochondrion inner membrane</location>
        <topology evidence="2">Peripheral membrane protein</topology>
    </subcellularLocation>
</comment>
<dbReference type="Pfam" id="PF02770">
    <property type="entry name" value="Acyl-CoA_dh_M"/>
    <property type="match status" value="1"/>
</dbReference>
<keyword evidence="9" id="KW-0007">Acetylation</keyword>
<dbReference type="KEGG" id="goe:100900776"/>
<dbReference type="InterPro" id="IPR006091">
    <property type="entry name" value="Acyl-CoA_Oxase/DH_mid-dom"/>
</dbReference>
<comment type="similarity">
    <text evidence="3 17">Belongs to the acyl-CoA dehydrogenase family.</text>
</comment>
<dbReference type="InterPro" id="IPR037069">
    <property type="entry name" value="AcylCoA_DH/ox_N_sf"/>
</dbReference>
<evidence type="ECO:0000313" key="23">
    <source>
        <dbReference type="RefSeq" id="XP_003742603.1"/>
    </source>
</evidence>
<dbReference type="AlphaFoldDB" id="A0AAJ6QSP3"/>
<evidence type="ECO:0000259" key="18">
    <source>
        <dbReference type="Pfam" id="PF00441"/>
    </source>
</evidence>
<dbReference type="GO" id="GO:0005743">
    <property type="term" value="C:mitochondrial inner membrane"/>
    <property type="evidence" value="ECO:0007669"/>
    <property type="project" value="UniProtKB-SubCell"/>
</dbReference>
<evidence type="ECO:0000256" key="15">
    <source>
        <dbReference type="ARBA" id="ARBA00049140"/>
    </source>
</evidence>
<dbReference type="Proteomes" id="UP000694867">
    <property type="component" value="Unplaced"/>
</dbReference>
<evidence type="ECO:0000256" key="2">
    <source>
        <dbReference type="ARBA" id="ARBA00004637"/>
    </source>
</evidence>
<dbReference type="FunFam" id="1.10.540.10:FF:000001">
    <property type="entry name" value="Very long-chain-specific acyl-CoA dehydrogenase, mitochondrial"/>
    <property type="match status" value="1"/>
</dbReference>
<dbReference type="Pfam" id="PF00441">
    <property type="entry name" value="Acyl-CoA_dh_1"/>
    <property type="match status" value="1"/>
</dbReference>
<proteinExistence type="inferred from homology"/>
<evidence type="ECO:0000256" key="17">
    <source>
        <dbReference type="RuleBase" id="RU362125"/>
    </source>
</evidence>
<dbReference type="InterPro" id="IPR009100">
    <property type="entry name" value="AcylCoA_DH/oxidase_NM_dom_sf"/>
</dbReference>
<evidence type="ECO:0000256" key="9">
    <source>
        <dbReference type="ARBA" id="ARBA00022990"/>
    </source>
</evidence>
<keyword evidence="22" id="KW-1185">Reference proteome</keyword>
<evidence type="ECO:0000259" key="21">
    <source>
        <dbReference type="Pfam" id="PF21343"/>
    </source>
</evidence>
<dbReference type="GeneID" id="100900776"/>